<evidence type="ECO:0000256" key="4">
    <source>
        <dbReference type="PROSITE-ProRule" id="PRU00742"/>
    </source>
</evidence>
<name>A0A9D2MP69_9FIRM</name>
<keyword evidence="2" id="KW-0378">Hydrolase</keyword>
<dbReference type="Pfam" id="PF00491">
    <property type="entry name" value="Arginase"/>
    <property type="match status" value="1"/>
</dbReference>
<comment type="caution">
    <text evidence="5">The sequence shown here is derived from an EMBL/GenBank/DDBJ whole genome shotgun (WGS) entry which is preliminary data.</text>
</comment>
<dbReference type="EMBL" id="DWXE01000006">
    <property type="protein sequence ID" value="HJB90144.1"/>
    <property type="molecule type" value="Genomic_DNA"/>
</dbReference>
<dbReference type="GO" id="GO:0004053">
    <property type="term" value="F:arginase activity"/>
    <property type="evidence" value="ECO:0007669"/>
    <property type="project" value="TreeGrafter"/>
</dbReference>
<dbReference type="InterPro" id="IPR023696">
    <property type="entry name" value="Ureohydrolase_dom_sf"/>
</dbReference>
<evidence type="ECO:0000313" key="5">
    <source>
        <dbReference type="EMBL" id="HJB90144.1"/>
    </source>
</evidence>
<dbReference type="AlphaFoldDB" id="A0A9D2MP69"/>
<dbReference type="InterPro" id="IPR006035">
    <property type="entry name" value="Ureohydrolase"/>
</dbReference>
<evidence type="ECO:0000256" key="1">
    <source>
        <dbReference type="ARBA" id="ARBA00022723"/>
    </source>
</evidence>
<dbReference type="PROSITE" id="PS51409">
    <property type="entry name" value="ARGINASE_2"/>
    <property type="match status" value="1"/>
</dbReference>
<keyword evidence="3" id="KW-0464">Manganese</keyword>
<dbReference type="PANTHER" id="PTHR43782:SF3">
    <property type="entry name" value="ARGINASE"/>
    <property type="match status" value="1"/>
</dbReference>
<dbReference type="PANTHER" id="PTHR43782">
    <property type="entry name" value="ARGINASE"/>
    <property type="match status" value="1"/>
</dbReference>
<dbReference type="Proteomes" id="UP000886883">
    <property type="component" value="Unassembled WGS sequence"/>
</dbReference>
<organism evidence="5 6">
    <name type="scientific">Candidatus Eisenbergiella merdigallinarum</name>
    <dbReference type="NCBI Taxonomy" id="2838552"/>
    <lineage>
        <taxon>Bacteria</taxon>
        <taxon>Bacillati</taxon>
        <taxon>Bacillota</taxon>
        <taxon>Clostridia</taxon>
        <taxon>Lachnospirales</taxon>
        <taxon>Lachnospiraceae</taxon>
        <taxon>Eisenbergiella</taxon>
    </lineage>
</organism>
<evidence type="ECO:0000256" key="3">
    <source>
        <dbReference type="ARBA" id="ARBA00023211"/>
    </source>
</evidence>
<dbReference type="GO" id="GO:0005829">
    <property type="term" value="C:cytosol"/>
    <property type="evidence" value="ECO:0007669"/>
    <property type="project" value="TreeGrafter"/>
</dbReference>
<protein>
    <submittedName>
        <fullName evidence="5">Arginase family protein</fullName>
    </submittedName>
</protein>
<dbReference type="SUPFAM" id="SSF52768">
    <property type="entry name" value="Arginase/deacetylase"/>
    <property type="match status" value="1"/>
</dbReference>
<keyword evidence="1" id="KW-0479">Metal-binding</keyword>
<evidence type="ECO:0000256" key="2">
    <source>
        <dbReference type="ARBA" id="ARBA00022801"/>
    </source>
</evidence>
<comment type="similarity">
    <text evidence="4">Belongs to the arginase family.</text>
</comment>
<evidence type="ECO:0000313" key="6">
    <source>
        <dbReference type="Proteomes" id="UP000886883"/>
    </source>
</evidence>
<proteinExistence type="inferred from homology"/>
<reference evidence="5" key="1">
    <citation type="journal article" date="2021" name="PeerJ">
        <title>Extensive microbial diversity within the chicken gut microbiome revealed by metagenomics and culture.</title>
        <authorList>
            <person name="Gilroy R."/>
            <person name="Ravi A."/>
            <person name="Getino M."/>
            <person name="Pursley I."/>
            <person name="Horton D.L."/>
            <person name="Alikhan N.F."/>
            <person name="Baker D."/>
            <person name="Gharbi K."/>
            <person name="Hall N."/>
            <person name="Watson M."/>
            <person name="Adriaenssens E.M."/>
            <person name="Foster-Nyarko E."/>
            <person name="Jarju S."/>
            <person name="Secka A."/>
            <person name="Antonio M."/>
            <person name="Oren A."/>
            <person name="Chaudhuri R.R."/>
            <person name="La Ragione R."/>
            <person name="Hildebrand F."/>
            <person name="Pallen M.J."/>
        </authorList>
    </citation>
    <scope>NUCLEOTIDE SEQUENCE</scope>
    <source>
        <strain evidence="5">USAMLcec3-2134</strain>
    </source>
</reference>
<dbReference type="GO" id="GO:0030145">
    <property type="term" value="F:manganese ion binding"/>
    <property type="evidence" value="ECO:0007669"/>
    <property type="project" value="TreeGrafter"/>
</dbReference>
<sequence length="303" mass="33665">MKKLTVIECNYCYAAWDVRVEDGKEIFRSSIRKYQNPRAVDLYHESSVYQLAGLPVEIVDVNYPSGCADPPYKALTRQFSDLVCSGVENGNPVLVAGGYCNYAPAVAGGIQRALGRDASIGLVWIDAHSDNCIAEDSDTPTRLVGVPLSVMTGSTLENYRKTVCGLENPLKGENIVAGDIRFATETNAAHLEREHVVRLDATAFQDEGIWKKEIDSLARRVDVIYLSVDADILKADYIPAYEKKVPYGHDIDTVLRNIRIVMETKKVCAYSLFCVDFDHYERGGPETYLNGMQLIAAGLRGWR</sequence>
<dbReference type="Gene3D" id="3.40.800.10">
    <property type="entry name" value="Ureohydrolase domain"/>
    <property type="match status" value="1"/>
</dbReference>
<reference evidence="5" key="2">
    <citation type="submission" date="2021-04" db="EMBL/GenBank/DDBJ databases">
        <authorList>
            <person name="Gilroy R."/>
        </authorList>
    </citation>
    <scope>NUCLEOTIDE SEQUENCE</scope>
    <source>
        <strain evidence="5">USAMLcec3-2134</strain>
    </source>
</reference>
<accession>A0A9D2MP69</accession>
<gene>
    <name evidence="5" type="ORF">H9763_01620</name>
</gene>